<dbReference type="NCBIfam" id="TIGR00726">
    <property type="entry name" value="peptidoglycan editing factor PgeF"/>
    <property type="match status" value="1"/>
</dbReference>
<evidence type="ECO:0000256" key="7">
    <source>
        <dbReference type="ARBA" id="ARBA00047989"/>
    </source>
</evidence>
<dbReference type="InterPro" id="IPR011324">
    <property type="entry name" value="Cytotoxic_necrot_fac-like_cat"/>
</dbReference>
<evidence type="ECO:0000256" key="8">
    <source>
        <dbReference type="ARBA" id="ARBA00048968"/>
    </source>
</evidence>
<keyword evidence="4" id="KW-0479">Metal-binding</keyword>
<dbReference type="GO" id="GO:0005507">
    <property type="term" value="F:copper ion binding"/>
    <property type="evidence" value="ECO:0007669"/>
    <property type="project" value="TreeGrafter"/>
</dbReference>
<dbReference type="GO" id="GO:0016787">
    <property type="term" value="F:hydrolase activity"/>
    <property type="evidence" value="ECO:0007669"/>
    <property type="project" value="UniProtKB-KW"/>
</dbReference>
<evidence type="ECO:0000256" key="10">
    <source>
        <dbReference type="RuleBase" id="RU361274"/>
    </source>
</evidence>
<comment type="caution">
    <text evidence="11">The sequence shown here is derived from an EMBL/GenBank/DDBJ whole genome shotgun (WGS) entry which is preliminary data.</text>
</comment>
<keyword evidence="6" id="KW-0862">Zinc</keyword>
<dbReference type="PANTHER" id="PTHR30616:SF2">
    <property type="entry name" value="PURINE NUCLEOSIDE PHOSPHORYLASE LACC1"/>
    <property type="match status" value="1"/>
</dbReference>
<organism evidence="11 12">
    <name type="scientific">Candidatus Giovannonibacteria bacterium RIFCSPHIGHO2_02_42_15</name>
    <dbReference type="NCBI Taxonomy" id="1798329"/>
    <lineage>
        <taxon>Bacteria</taxon>
        <taxon>Candidatus Giovannoniibacteriota</taxon>
    </lineage>
</organism>
<proteinExistence type="inferred from homology"/>
<evidence type="ECO:0000313" key="12">
    <source>
        <dbReference type="Proteomes" id="UP000177451"/>
    </source>
</evidence>
<evidence type="ECO:0000256" key="6">
    <source>
        <dbReference type="ARBA" id="ARBA00022833"/>
    </source>
</evidence>
<dbReference type="InterPro" id="IPR038371">
    <property type="entry name" value="Cu_polyphenol_OxRdtase_sf"/>
</dbReference>
<evidence type="ECO:0000256" key="4">
    <source>
        <dbReference type="ARBA" id="ARBA00022723"/>
    </source>
</evidence>
<evidence type="ECO:0000256" key="5">
    <source>
        <dbReference type="ARBA" id="ARBA00022801"/>
    </source>
</evidence>
<evidence type="ECO:0000256" key="3">
    <source>
        <dbReference type="ARBA" id="ARBA00022679"/>
    </source>
</evidence>
<keyword evidence="3" id="KW-0808">Transferase</keyword>
<comment type="catalytic activity">
    <reaction evidence="7">
        <text>adenosine + H2O + H(+) = inosine + NH4(+)</text>
        <dbReference type="Rhea" id="RHEA:24408"/>
        <dbReference type="ChEBI" id="CHEBI:15377"/>
        <dbReference type="ChEBI" id="CHEBI:15378"/>
        <dbReference type="ChEBI" id="CHEBI:16335"/>
        <dbReference type="ChEBI" id="CHEBI:17596"/>
        <dbReference type="ChEBI" id="CHEBI:28938"/>
        <dbReference type="EC" id="3.5.4.4"/>
    </reaction>
    <physiologicalReaction direction="left-to-right" evidence="7">
        <dbReference type="Rhea" id="RHEA:24409"/>
    </physiologicalReaction>
</comment>
<keyword evidence="5" id="KW-0378">Hydrolase</keyword>
<sequence>MNFKVLDGYPNLKYGFSEKKDGLMKLFPDDRNSKNRERFFESKKIPSNRIVSADLVHGVNIEIVKNSDAAAIKPRTDGLTTSEPNLFLTITGADCFAVYFFDPKKKAIGIAHVGWRGLVGGIIMNMLSEMKKRFDSNSIDLMAAIGPGIRKCHFEVNSSDRAYYKGYPEFILDKGEKSNIDMPEIIKKQLTEGGLAEKNIEDYEECTYCLDKKYFSYRRDKSPKIEAQVAFIGLVK</sequence>
<dbReference type="InterPro" id="IPR003730">
    <property type="entry name" value="Cu_polyphenol_OxRdtase"/>
</dbReference>
<dbReference type="PANTHER" id="PTHR30616">
    <property type="entry name" value="UNCHARACTERIZED PROTEIN YFIH"/>
    <property type="match status" value="1"/>
</dbReference>
<name>A0A1F5VPU0_9BACT</name>
<reference evidence="11 12" key="1">
    <citation type="journal article" date="2016" name="Nat. Commun.">
        <title>Thousands of microbial genomes shed light on interconnected biogeochemical processes in an aquifer system.</title>
        <authorList>
            <person name="Anantharaman K."/>
            <person name="Brown C.T."/>
            <person name="Hug L.A."/>
            <person name="Sharon I."/>
            <person name="Castelle C.J."/>
            <person name="Probst A.J."/>
            <person name="Thomas B.C."/>
            <person name="Singh A."/>
            <person name="Wilkins M.J."/>
            <person name="Karaoz U."/>
            <person name="Brodie E.L."/>
            <person name="Williams K.H."/>
            <person name="Hubbard S.S."/>
            <person name="Banfield J.F."/>
        </authorList>
    </citation>
    <scope>NUCLEOTIDE SEQUENCE [LARGE SCALE GENOMIC DNA]</scope>
</reference>
<gene>
    <name evidence="11" type="ORF">A2Z53_00225</name>
</gene>
<accession>A0A1F5VPU0</accession>
<dbReference type="Pfam" id="PF02578">
    <property type="entry name" value="Cu-oxidase_4"/>
    <property type="match status" value="1"/>
</dbReference>
<evidence type="ECO:0000313" key="11">
    <source>
        <dbReference type="EMBL" id="OGF65424.1"/>
    </source>
</evidence>
<dbReference type="SUPFAM" id="SSF64438">
    <property type="entry name" value="CNF1/YfiH-like putative cysteine hydrolases"/>
    <property type="match status" value="1"/>
</dbReference>
<protein>
    <recommendedName>
        <fullName evidence="10">Purine nucleoside phosphorylase</fullName>
    </recommendedName>
</protein>
<dbReference type="AlphaFoldDB" id="A0A1F5VPU0"/>
<dbReference type="EMBL" id="MFHH01000002">
    <property type="protein sequence ID" value="OGF65424.1"/>
    <property type="molecule type" value="Genomic_DNA"/>
</dbReference>
<comment type="catalytic activity">
    <reaction evidence="9">
        <text>S-methyl-5'-thioadenosine + phosphate = 5-(methylsulfanyl)-alpha-D-ribose 1-phosphate + adenine</text>
        <dbReference type="Rhea" id="RHEA:11852"/>
        <dbReference type="ChEBI" id="CHEBI:16708"/>
        <dbReference type="ChEBI" id="CHEBI:17509"/>
        <dbReference type="ChEBI" id="CHEBI:43474"/>
        <dbReference type="ChEBI" id="CHEBI:58533"/>
        <dbReference type="EC" id="2.4.2.28"/>
    </reaction>
    <physiologicalReaction direction="left-to-right" evidence="9">
        <dbReference type="Rhea" id="RHEA:11853"/>
    </physiologicalReaction>
</comment>
<evidence type="ECO:0000256" key="2">
    <source>
        <dbReference type="ARBA" id="ARBA00007353"/>
    </source>
</evidence>
<dbReference type="Proteomes" id="UP000177451">
    <property type="component" value="Unassembled WGS sequence"/>
</dbReference>
<evidence type="ECO:0000256" key="1">
    <source>
        <dbReference type="ARBA" id="ARBA00000553"/>
    </source>
</evidence>
<comment type="similarity">
    <text evidence="2 10">Belongs to the purine nucleoside phosphorylase YfiH/LACC1 family.</text>
</comment>
<evidence type="ECO:0000256" key="9">
    <source>
        <dbReference type="ARBA" id="ARBA00049893"/>
    </source>
</evidence>
<dbReference type="Gene3D" id="3.60.140.10">
    <property type="entry name" value="CNF1/YfiH-like putative cysteine hydrolases"/>
    <property type="match status" value="1"/>
</dbReference>
<comment type="catalytic activity">
    <reaction evidence="8">
        <text>adenosine + phosphate = alpha-D-ribose 1-phosphate + adenine</text>
        <dbReference type="Rhea" id="RHEA:27642"/>
        <dbReference type="ChEBI" id="CHEBI:16335"/>
        <dbReference type="ChEBI" id="CHEBI:16708"/>
        <dbReference type="ChEBI" id="CHEBI:43474"/>
        <dbReference type="ChEBI" id="CHEBI:57720"/>
        <dbReference type="EC" id="2.4.2.1"/>
    </reaction>
    <physiologicalReaction direction="left-to-right" evidence="8">
        <dbReference type="Rhea" id="RHEA:27643"/>
    </physiologicalReaction>
</comment>
<dbReference type="GO" id="GO:0017061">
    <property type="term" value="F:S-methyl-5-thioadenosine phosphorylase activity"/>
    <property type="evidence" value="ECO:0007669"/>
    <property type="project" value="UniProtKB-EC"/>
</dbReference>
<dbReference type="CDD" id="cd16833">
    <property type="entry name" value="YfiH"/>
    <property type="match status" value="1"/>
</dbReference>
<comment type="catalytic activity">
    <reaction evidence="1">
        <text>inosine + phosphate = alpha-D-ribose 1-phosphate + hypoxanthine</text>
        <dbReference type="Rhea" id="RHEA:27646"/>
        <dbReference type="ChEBI" id="CHEBI:17368"/>
        <dbReference type="ChEBI" id="CHEBI:17596"/>
        <dbReference type="ChEBI" id="CHEBI:43474"/>
        <dbReference type="ChEBI" id="CHEBI:57720"/>
        <dbReference type="EC" id="2.4.2.1"/>
    </reaction>
    <physiologicalReaction direction="left-to-right" evidence="1">
        <dbReference type="Rhea" id="RHEA:27647"/>
    </physiologicalReaction>
</comment>